<dbReference type="SUPFAM" id="SSF50494">
    <property type="entry name" value="Trypsin-like serine proteases"/>
    <property type="match status" value="1"/>
</dbReference>
<dbReference type="InterPro" id="IPR036322">
    <property type="entry name" value="WD40_repeat_dom_sf"/>
</dbReference>
<accession>A0ABT6SSX3</accession>
<proteinExistence type="predicted"/>
<evidence type="ECO:0000313" key="5">
    <source>
        <dbReference type="EMBL" id="MDI3418714.1"/>
    </source>
</evidence>
<keyword evidence="1 3" id="KW-0853">WD repeat</keyword>
<feature type="domain" description="Novel STAND NTPase 1" evidence="4">
    <location>
        <begin position="232"/>
        <end position="637"/>
    </location>
</feature>
<dbReference type="PANTHER" id="PTHR22847">
    <property type="entry name" value="WD40 REPEAT PROTEIN"/>
    <property type="match status" value="1"/>
</dbReference>
<dbReference type="Gene3D" id="2.130.10.10">
    <property type="entry name" value="YVTN repeat-like/Quinoprotein amine dehydrogenase"/>
    <property type="match status" value="6"/>
</dbReference>
<dbReference type="InterPro" id="IPR009003">
    <property type="entry name" value="Peptidase_S1_PA"/>
</dbReference>
<dbReference type="PROSITE" id="PS00678">
    <property type="entry name" value="WD_REPEATS_1"/>
    <property type="match status" value="6"/>
</dbReference>
<dbReference type="InterPro" id="IPR015943">
    <property type="entry name" value="WD40/YVTN_repeat-like_dom_sf"/>
</dbReference>
<evidence type="ECO:0000313" key="6">
    <source>
        <dbReference type="Proteomes" id="UP001237105"/>
    </source>
</evidence>
<gene>
    <name evidence="5" type="ORF">QIT00_09075</name>
</gene>
<dbReference type="SUPFAM" id="SSF50998">
    <property type="entry name" value="Quinoprotein alcohol dehydrogenase-like"/>
    <property type="match status" value="1"/>
</dbReference>
<dbReference type="Pfam" id="PF20703">
    <property type="entry name" value="nSTAND1"/>
    <property type="match status" value="1"/>
</dbReference>
<dbReference type="CDD" id="cd00200">
    <property type="entry name" value="WD40"/>
    <property type="match status" value="2"/>
</dbReference>
<dbReference type="EMBL" id="JASCIS010000007">
    <property type="protein sequence ID" value="MDI3418714.1"/>
    <property type="molecule type" value="Genomic_DNA"/>
</dbReference>
<dbReference type="RefSeq" id="WP_282534629.1">
    <property type="nucleotide sequence ID" value="NZ_JASCIS010000007.1"/>
</dbReference>
<dbReference type="Proteomes" id="UP001237105">
    <property type="component" value="Unassembled WGS sequence"/>
</dbReference>
<feature type="repeat" description="WD" evidence="3">
    <location>
        <begin position="1027"/>
        <end position="1068"/>
    </location>
</feature>
<feature type="repeat" description="WD" evidence="3">
    <location>
        <begin position="1118"/>
        <end position="1160"/>
    </location>
</feature>
<dbReference type="Pfam" id="PF00400">
    <property type="entry name" value="WD40"/>
    <property type="match status" value="13"/>
</dbReference>
<keyword evidence="2" id="KW-0677">Repeat</keyword>
<evidence type="ECO:0000259" key="4">
    <source>
        <dbReference type="Pfam" id="PF20703"/>
    </source>
</evidence>
<dbReference type="InterPro" id="IPR027417">
    <property type="entry name" value="P-loop_NTPase"/>
</dbReference>
<dbReference type="SUPFAM" id="SSF52540">
    <property type="entry name" value="P-loop containing nucleoside triphosphate hydrolases"/>
    <property type="match status" value="1"/>
</dbReference>
<organism evidence="5 6">
    <name type="scientific">Streptomyces luteolus</name>
    <dbReference type="NCBI Taxonomy" id="3043615"/>
    <lineage>
        <taxon>Bacteria</taxon>
        <taxon>Bacillati</taxon>
        <taxon>Actinomycetota</taxon>
        <taxon>Actinomycetes</taxon>
        <taxon>Kitasatosporales</taxon>
        <taxon>Streptomycetaceae</taxon>
        <taxon>Streptomyces</taxon>
    </lineage>
</organism>
<reference evidence="5 6" key="1">
    <citation type="submission" date="2023-05" db="EMBL/GenBank/DDBJ databases">
        <title>Draft genome sequence of Streptomyces sp. B-S-A12 isolated from a cave soil in Thailand.</title>
        <authorList>
            <person name="Chamroensaksri N."/>
            <person name="Muangham S."/>
        </authorList>
    </citation>
    <scope>NUCLEOTIDE SEQUENCE [LARGE SCALE GENOMIC DNA]</scope>
    <source>
        <strain evidence="5 6">B-S-A12</strain>
    </source>
</reference>
<dbReference type="Pfam" id="PF13365">
    <property type="entry name" value="Trypsin_2"/>
    <property type="match status" value="1"/>
</dbReference>
<dbReference type="PROSITE" id="PS50294">
    <property type="entry name" value="WD_REPEATS_REGION"/>
    <property type="match status" value="10"/>
</dbReference>
<dbReference type="PRINTS" id="PR00320">
    <property type="entry name" value="GPROTEINBRPT"/>
</dbReference>
<feature type="repeat" description="WD" evidence="3">
    <location>
        <begin position="943"/>
        <end position="984"/>
    </location>
</feature>
<sequence>MEPPRGRQVTSAGEADSAWQRGTARVLLDGRPVGVAFLIPDRLLLTCAHVVASTAGLPEDEPLPDLLPVTLDFPLLPGRPEVAARVHFSVPVAGDSSGDVAVLQLSGEPPPGAEPLRIVEAEDLAGHRWRAFGFPKYQGRGGSKDAGIWTRGVVEGREGTGWWQLTCDEDVPFPLAGGFSGAPVWDETYGGVIGVVVAVEGDQRRRTGYALTVDSLTREWPHLRRRLLADSPYRELLPFTEHDLSVFHGRTNETQQLIELFEQQQVPVLTVLGPSGAGKSSLVGAGLIGNLDSDRYLIARLPIGLRLTAEELLAWALASAGDADTMQTGWHDRWSELARQLTDEQGIRTAVERTLARQGGQSRLVLVADQFETLLADAPDTALRLDAMLGVLTARRTDGSRPAQAVVVARIDFLQQIEQLPHLRTAWDTSPVVVQPMTRAQLREVITGPLEGRAGVRFADGLVEQLLRDTPPGPAALPMLEYALSRLWERQERGWLTSTAYQEIGGVEGALAGEAERRLWAWADATEQRRLERIFIQLVRPGEQLDAGEPGPDTRRVAARAQFDADDWALIHRLAGTRLVVVTRRPTERDTAELAHQAIVEKWPRLQRWVEENREFRGWQEGLRRSLRTWQEQGRPRKPALGREQITEARRWIRTRGTEIPADEAEFVSASAQVRRRRQLALVGLGLLTAIVLIAAALVALDARSRGSEQQALAATRSLTDQSRQQAITDPALAARLALAAHAITPTPQARARLVAAASSPQRGVLTGHGAEVRSVSFSPDGETPATSGRDGTARLWDMAGSRRATALDGHGDQVQSAAFSPDGRTLVTSHDGGKVRLWDARKRKPTAVLEGAGGPVAVSPDGTTIVTGGPQGTAVLWDARTHRKTGELRLHRDEKNVALHDVALSPDGTTLAVTVYGAGVDKSDQSEVQLWDVRKKRRTATLKGHTGQVNSLAFSPDGATLATGASDATTRLWDMRTKRSADPLTGQRGTVFALAFSPDGRTLATAGDARTVWLWDAQARVALTVLNGHTELVSALAFSPRGTTLASGAKDGTVRLWDMRAGRPRGVIERPAGSEPRAKATVPPVDYRPDGKVLAVGDNYGGVRLYDVRTRALLVRLTGLDGMVSSVRFSPDGRTIAASSNESPKVLLWDARSHRRLATLDRHTRPVYAVRFSPDGKTLATSSYIDDTTRLWNVRTHEHLASLDGGSSWADFSPDGRTLVTGSFQSSDVRLWDARTHRRLGTIDAVSKTVSSVAFSPDGSTLATAGWDGELRLWDVQRRRLTAEIAGHTDFAQSVTFSPDGKTLASSGRDATARLWDVRSHRRIATLTGHTGPVWSAVVSPDGKTLATTSDDRTVRLWDMETHQQLAMLTGHTTVVHAAVFSPDGNSLATNGSDQTVRLWDTSAFNDLPTLVDRVCAIAGRSLTEQEWRRYVSEGVAYRRICS</sequence>
<protein>
    <submittedName>
        <fullName evidence="5">Trypsin-like peptidase domain-containing protein</fullName>
    </submittedName>
</protein>
<feature type="repeat" description="WD" evidence="3">
    <location>
        <begin position="1370"/>
        <end position="1411"/>
    </location>
</feature>
<dbReference type="Gene3D" id="2.40.10.120">
    <property type="match status" value="1"/>
</dbReference>
<evidence type="ECO:0000256" key="1">
    <source>
        <dbReference type="ARBA" id="ARBA00022574"/>
    </source>
</evidence>
<feature type="repeat" description="WD" evidence="3">
    <location>
        <begin position="1286"/>
        <end position="1327"/>
    </location>
</feature>
<feature type="repeat" description="WD" evidence="3">
    <location>
        <begin position="1328"/>
        <end position="1369"/>
    </location>
</feature>
<feature type="repeat" description="WD" evidence="3">
    <location>
        <begin position="857"/>
        <end position="888"/>
    </location>
</feature>
<dbReference type="InterPro" id="IPR001680">
    <property type="entry name" value="WD40_rpt"/>
</dbReference>
<dbReference type="SUPFAM" id="SSF50978">
    <property type="entry name" value="WD40 repeat-like"/>
    <property type="match status" value="1"/>
</dbReference>
<dbReference type="SMART" id="SM00320">
    <property type="entry name" value="WD40"/>
    <property type="match status" value="15"/>
</dbReference>
<evidence type="ECO:0000256" key="3">
    <source>
        <dbReference type="PROSITE-ProRule" id="PRU00221"/>
    </source>
</evidence>
<feature type="repeat" description="WD" evidence="3">
    <location>
        <begin position="1161"/>
        <end position="1203"/>
    </location>
</feature>
<feature type="repeat" description="WD" evidence="3">
    <location>
        <begin position="766"/>
        <end position="807"/>
    </location>
</feature>
<comment type="caution">
    <text evidence="5">The sequence shown here is derived from an EMBL/GenBank/DDBJ whole genome shotgun (WGS) entry which is preliminary data.</text>
</comment>
<name>A0ABT6SSX3_9ACTN</name>
<dbReference type="InterPro" id="IPR049052">
    <property type="entry name" value="nSTAND1"/>
</dbReference>
<feature type="repeat" description="WD" evidence="3">
    <location>
        <begin position="985"/>
        <end position="1026"/>
    </location>
</feature>
<keyword evidence="6" id="KW-1185">Reference proteome</keyword>
<dbReference type="PANTHER" id="PTHR22847:SF637">
    <property type="entry name" value="WD REPEAT DOMAIN 5B"/>
    <property type="match status" value="1"/>
</dbReference>
<evidence type="ECO:0000256" key="2">
    <source>
        <dbReference type="ARBA" id="ARBA00022737"/>
    </source>
</evidence>
<dbReference type="InterPro" id="IPR019775">
    <property type="entry name" value="WD40_repeat_CS"/>
</dbReference>
<dbReference type="InterPro" id="IPR011047">
    <property type="entry name" value="Quinoprotein_ADH-like_sf"/>
</dbReference>
<feature type="repeat" description="WD" evidence="3">
    <location>
        <begin position="808"/>
        <end position="849"/>
    </location>
</feature>
<dbReference type="InterPro" id="IPR020472">
    <property type="entry name" value="WD40_PAC1"/>
</dbReference>
<feature type="repeat" description="WD" evidence="3">
    <location>
        <begin position="1244"/>
        <end position="1285"/>
    </location>
</feature>
<dbReference type="PROSITE" id="PS50082">
    <property type="entry name" value="WD_REPEATS_2"/>
    <property type="match status" value="12"/>
</dbReference>